<feature type="transmembrane region" description="Helical" evidence="1">
    <location>
        <begin position="122"/>
        <end position="142"/>
    </location>
</feature>
<proteinExistence type="predicted"/>
<feature type="transmembrane region" description="Helical" evidence="1">
    <location>
        <begin position="82"/>
        <end position="101"/>
    </location>
</feature>
<name>A0A8F2E656_9ANNE</name>
<evidence type="ECO:0000256" key="2">
    <source>
        <dbReference type="SAM" id="SignalP"/>
    </source>
</evidence>
<keyword evidence="2" id="KW-0732">Signal</keyword>
<reference evidence="3" key="1">
    <citation type="submission" date="2021-05" db="EMBL/GenBank/DDBJ databases">
        <authorList>
            <person name="Bolbat A.V."/>
            <person name="Kaygorodova I.A."/>
        </authorList>
    </citation>
    <scope>NUCLEOTIDE SEQUENCE</scope>
</reference>
<keyword evidence="3" id="KW-0496">Mitochondrion</keyword>
<feature type="signal peptide" evidence="2">
    <location>
        <begin position="1"/>
        <end position="19"/>
    </location>
</feature>
<dbReference type="EMBL" id="MZ202177">
    <property type="protein sequence ID" value="QWT29631.1"/>
    <property type="molecule type" value="Genomic_DNA"/>
</dbReference>
<feature type="chain" id="PRO_5034182283" evidence="2">
    <location>
        <begin position="20"/>
        <end position="155"/>
    </location>
</feature>
<accession>A0A8F2E656</accession>
<gene>
    <name evidence="3" type="primary">nad6</name>
</gene>
<organism evidence="3">
    <name type="scientific">Codonobdella sp. IK-2021</name>
    <dbReference type="NCBI Taxonomy" id="2848640"/>
    <lineage>
        <taxon>Eukaryota</taxon>
        <taxon>Metazoa</taxon>
        <taxon>Spiralia</taxon>
        <taxon>Lophotrochozoa</taxon>
        <taxon>Annelida</taxon>
        <taxon>Clitellata</taxon>
        <taxon>Hirudinea</taxon>
        <taxon>Hirudinida</taxon>
        <taxon>Oceanobdelliformes</taxon>
        <taxon>Piscicolidae</taxon>
        <taxon>Codonobdella</taxon>
    </lineage>
</organism>
<keyword evidence="1" id="KW-0472">Membrane</keyword>
<sequence length="155" mass="17927">MLVKLMLGFLMCFLSSSLTINNPILMAMNILIVAMLMSVLMSMMMSSWYAMLMYLIYIGGMMVMFSYFIALSPNQNLKTSQYFNTILFTFIMFMPAIITVNNILLHNQEIKSYDLYMMDMKAITIMLILVLLMMLLVIVKMVKVSKGPLRPFNYV</sequence>
<evidence type="ECO:0000256" key="1">
    <source>
        <dbReference type="SAM" id="Phobius"/>
    </source>
</evidence>
<keyword evidence="1" id="KW-0812">Transmembrane</keyword>
<evidence type="ECO:0000313" key="3">
    <source>
        <dbReference type="EMBL" id="QWT29631.1"/>
    </source>
</evidence>
<protein>
    <submittedName>
        <fullName evidence="3">NADH dehydrogenase subunit 6</fullName>
    </submittedName>
</protein>
<keyword evidence="1" id="KW-1133">Transmembrane helix</keyword>
<geneLocation type="mitochondrion" evidence="3"/>
<feature type="transmembrane region" description="Helical" evidence="1">
    <location>
        <begin position="52"/>
        <end position="70"/>
    </location>
</feature>
<dbReference type="AlphaFoldDB" id="A0A8F2E656"/>